<reference evidence="9 10" key="1">
    <citation type="submission" date="2020-08" db="EMBL/GenBank/DDBJ databases">
        <title>Genomic Encyclopedia of Type Strains, Phase IV (KMG-IV): sequencing the most valuable type-strain genomes for metagenomic binning, comparative biology and taxonomic classification.</title>
        <authorList>
            <person name="Goeker M."/>
        </authorList>
    </citation>
    <scope>NUCLEOTIDE SEQUENCE [LARGE SCALE GENOMIC DNA]</scope>
    <source>
        <strain evidence="9 10">DSM 103725</strain>
    </source>
</reference>
<dbReference type="EMBL" id="JACHGY010000001">
    <property type="protein sequence ID" value="MBB6428343.1"/>
    <property type="molecule type" value="Genomic_DNA"/>
</dbReference>
<evidence type="ECO:0000256" key="4">
    <source>
        <dbReference type="ARBA" id="ARBA00022723"/>
    </source>
</evidence>
<dbReference type="CDD" id="cd01335">
    <property type="entry name" value="Radical_SAM"/>
    <property type="match status" value="1"/>
</dbReference>
<feature type="domain" description="Radical SAM core" evidence="8">
    <location>
        <begin position="15"/>
        <end position="230"/>
    </location>
</feature>
<keyword evidence="2" id="KW-0004">4Fe-4S</keyword>
<dbReference type="InterPro" id="IPR007197">
    <property type="entry name" value="rSAM"/>
</dbReference>
<evidence type="ECO:0000313" key="10">
    <source>
        <dbReference type="Proteomes" id="UP000541810"/>
    </source>
</evidence>
<dbReference type="GO" id="GO:0046872">
    <property type="term" value="F:metal ion binding"/>
    <property type="evidence" value="ECO:0007669"/>
    <property type="project" value="UniProtKB-KW"/>
</dbReference>
<dbReference type="Gene3D" id="3.20.20.70">
    <property type="entry name" value="Aldolase class I"/>
    <property type="match status" value="1"/>
</dbReference>
<dbReference type="SMART" id="SM00729">
    <property type="entry name" value="Elp3"/>
    <property type="match status" value="1"/>
</dbReference>
<organism evidence="9 10">
    <name type="scientific">Algisphaera agarilytica</name>
    <dbReference type="NCBI Taxonomy" id="1385975"/>
    <lineage>
        <taxon>Bacteria</taxon>
        <taxon>Pseudomonadati</taxon>
        <taxon>Planctomycetota</taxon>
        <taxon>Phycisphaerae</taxon>
        <taxon>Phycisphaerales</taxon>
        <taxon>Phycisphaeraceae</taxon>
        <taxon>Algisphaera</taxon>
    </lineage>
</organism>
<dbReference type="PANTHER" id="PTHR11228">
    <property type="entry name" value="RADICAL SAM DOMAIN PROTEIN"/>
    <property type="match status" value="1"/>
</dbReference>
<evidence type="ECO:0000259" key="8">
    <source>
        <dbReference type="PROSITE" id="PS51918"/>
    </source>
</evidence>
<dbReference type="SFLD" id="SFLDS00029">
    <property type="entry name" value="Radical_SAM"/>
    <property type="match status" value="1"/>
</dbReference>
<dbReference type="NCBIfam" id="TIGR04053">
    <property type="entry name" value="TIGR04053 family radical SAM/SPASM domain-containing protein"/>
    <property type="match status" value="1"/>
</dbReference>
<evidence type="ECO:0000256" key="2">
    <source>
        <dbReference type="ARBA" id="ARBA00022485"/>
    </source>
</evidence>
<dbReference type="PIRSF" id="PIRSF037420">
    <property type="entry name" value="PQQ_syn_pqqE"/>
    <property type="match status" value="1"/>
</dbReference>
<dbReference type="InterPro" id="IPR013785">
    <property type="entry name" value="Aldolase_TIM"/>
</dbReference>
<dbReference type="CDD" id="cd21123">
    <property type="entry name" value="SPASM_MftC-like"/>
    <property type="match status" value="1"/>
</dbReference>
<gene>
    <name evidence="9" type="ORF">HNQ40_000149</name>
</gene>
<dbReference type="SFLD" id="SFLDG01067">
    <property type="entry name" value="SPASM/twitch_domain_containing"/>
    <property type="match status" value="1"/>
</dbReference>
<evidence type="ECO:0000256" key="6">
    <source>
        <dbReference type="ARBA" id="ARBA00023014"/>
    </source>
</evidence>
<evidence type="ECO:0000256" key="7">
    <source>
        <dbReference type="SAM" id="MobiDB-lite"/>
    </source>
</evidence>
<evidence type="ECO:0000256" key="3">
    <source>
        <dbReference type="ARBA" id="ARBA00022691"/>
    </source>
</evidence>
<dbReference type="RefSeq" id="WP_184675392.1">
    <property type="nucleotide sequence ID" value="NZ_JACHGY010000001.1"/>
</dbReference>
<comment type="caution">
    <text evidence="9">The sequence shown here is derived from an EMBL/GenBank/DDBJ whole genome shotgun (WGS) entry which is preliminary data.</text>
</comment>
<dbReference type="InterPro" id="IPR050377">
    <property type="entry name" value="Radical_SAM_PqqE_MftC-like"/>
</dbReference>
<evidence type="ECO:0000256" key="1">
    <source>
        <dbReference type="ARBA" id="ARBA00001966"/>
    </source>
</evidence>
<keyword evidence="10" id="KW-1185">Reference proteome</keyword>
<keyword evidence="5" id="KW-0408">Iron</keyword>
<dbReference type="GO" id="GO:0051539">
    <property type="term" value="F:4 iron, 4 sulfur cluster binding"/>
    <property type="evidence" value="ECO:0007669"/>
    <property type="project" value="UniProtKB-KW"/>
</dbReference>
<dbReference type="InterPro" id="IPR058240">
    <property type="entry name" value="rSAM_sf"/>
</dbReference>
<sequence>MHGRNAPRYALSDAAHSPLLVFYEVTRACDLACRHCRARAMPHAHPHELSTAGSLSLLEDLANFPKPPMLVLTGGDPFARADLFTLIEYAVSLGLHTSLAPSATPRVSGPLLREAQRCGVQRLSISIDSADADWHDRFRGEAGTFNDGLRILRDCQAMGLSTQVNTTVMPGNLDQLTAIADLVESVGAAMWSVFFLVPTGRAYREDRLSGNQTDEVFDLLWRLAKTRPFAIKTTEAPFYRRFVKQRMGDPMRPQPGKADGPRPPARSPLGINDGKGICFISHRGEVQPSGFLPLVAGRFPEQSVVDVYQHHPTFVALRDPEQLKGKCGRCGYKSICGGSRARAYAVSRDYLGEEPDCPYQPDLDPEATPASIPLEIRHV</sequence>
<keyword evidence="3" id="KW-0949">S-adenosyl-L-methionine</keyword>
<protein>
    <submittedName>
        <fullName evidence="9">Radical SAM protein</fullName>
    </submittedName>
</protein>
<dbReference type="Proteomes" id="UP000541810">
    <property type="component" value="Unassembled WGS sequence"/>
</dbReference>
<accession>A0A7X0LJW2</accession>
<dbReference type="InterPro" id="IPR006638">
    <property type="entry name" value="Elp3/MiaA/NifB-like_rSAM"/>
</dbReference>
<evidence type="ECO:0000256" key="5">
    <source>
        <dbReference type="ARBA" id="ARBA00023004"/>
    </source>
</evidence>
<keyword evidence="6" id="KW-0411">Iron-sulfur</keyword>
<name>A0A7X0LJW2_9BACT</name>
<dbReference type="InterPro" id="IPR017200">
    <property type="entry name" value="PqqE-like"/>
</dbReference>
<dbReference type="PANTHER" id="PTHR11228:SF34">
    <property type="entry name" value="TUNGSTEN-CONTAINING ALDEHYDE FERREDOXIN OXIDOREDUCTASE COFACTOR MODIFYING PROTEIN"/>
    <property type="match status" value="1"/>
</dbReference>
<dbReference type="Pfam" id="PF04055">
    <property type="entry name" value="Radical_SAM"/>
    <property type="match status" value="1"/>
</dbReference>
<dbReference type="GO" id="GO:0003824">
    <property type="term" value="F:catalytic activity"/>
    <property type="evidence" value="ECO:0007669"/>
    <property type="project" value="InterPro"/>
</dbReference>
<dbReference type="SUPFAM" id="SSF102114">
    <property type="entry name" value="Radical SAM enzymes"/>
    <property type="match status" value="1"/>
</dbReference>
<comment type="cofactor">
    <cofactor evidence="1">
        <name>[4Fe-4S] cluster</name>
        <dbReference type="ChEBI" id="CHEBI:49883"/>
    </cofactor>
</comment>
<proteinExistence type="predicted"/>
<evidence type="ECO:0000313" key="9">
    <source>
        <dbReference type="EMBL" id="MBB6428343.1"/>
    </source>
</evidence>
<feature type="region of interest" description="Disordered" evidence="7">
    <location>
        <begin position="246"/>
        <end position="267"/>
    </location>
</feature>
<dbReference type="PROSITE" id="PS51918">
    <property type="entry name" value="RADICAL_SAM"/>
    <property type="match status" value="1"/>
</dbReference>
<dbReference type="AlphaFoldDB" id="A0A7X0LJW2"/>
<keyword evidence="4" id="KW-0479">Metal-binding</keyword>